<dbReference type="STRING" id="1838280.A6M21_16410"/>
<proteinExistence type="predicted"/>
<dbReference type="AlphaFoldDB" id="A0A1B7LAD7"/>
<evidence type="ECO:0008006" key="4">
    <source>
        <dbReference type="Google" id="ProtNLM"/>
    </source>
</evidence>
<feature type="compositionally biased region" description="Gly residues" evidence="1">
    <location>
        <begin position="13"/>
        <end position="33"/>
    </location>
</feature>
<keyword evidence="3" id="KW-1185">Reference proteome</keyword>
<gene>
    <name evidence="2" type="ORF">A6M21_16410</name>
</gene>
<feature type="region of interest" description="Disordered" evidence="1">
    <location>
        <begin position="1"/>
        <end position="33"/>
    </location>
</feature>
<dbReference type="InterPro" id="IPR014229">
    <property type="entry name" value="Spore_YtfJ"/>
</dbReference>
<dbReference type="RefSeq" id="WP_066671978.1">
    <property type="nucleotide sequence ID" value="NZ_LYVF01000204.1"/>
</dbReference>
<sequence length="87" mass="8831">MSASLFISANFGFGTGSGEGTDPSKGGGKGGGGAGARISPIVLIIIQEGEVKVYSLAKKALLEKLAELVPEALSRLGIDKPKADCRK</sequence>
<evidence type="ECO:0000313" key="2">
    <source>
        <dbReference type="EMBL" id="OAT79289.1"/>
    </source>
</evidence>
<accession>A0A1B7LAD7</accession>
<comment type="caution">
    <text evidence="2">The sequence shown here is derived from an EMBL/GenBank/DDBJ whole genome shotgun (WGS) entry which is preliminary data.</text>
</comment>
<evidence type="ECO:0000256" key="1">
    <source>
        <dbReference type="SAM" id="MobiDB-lite"/>
    </source>
</evidence>
<protein>
    <recommendedName>
        <fullName evidence="4">Sporulation protein YtfJ</fullName>
    </recommendedName>
</protein>
<organism evidence="2 3">
    <name type="scientific">Desulfotomaculum copahuensis</name>
    <dbReference type="NCBI Taxonomy" id="1838280"/>
    <lineage>
        <taxon>Bacteria</taxon>
        <taxon>Bacillati</taxon>
        <taxon>Bacillota</taxon>
        <taxon>Clostridia</taxon>
        <taxon>Eubacteriales</taxon>
        <taxon>Desulfotomaculaceae</taxon>
        <taxon>Desulfotomaculum</taxon>
    </lineage>
</organism>
<reference evidence="2 3" key="1">
    <citation type="submission" date="2016-04" db="EMBL/GenBank/DDBJ databases">
        <authorList>
            <person name="Evans L.H."/>
            <person name="Alamgir A."/>
            <person name="Owens N."/>
            <person name="Weber N.D."/>
            <person name="Virtaneva K."/>
            <person name="Barbian K."/>
            <person name="Babar A."/>
            <person name="Rosenke K."/>
        </authorList>
    </citation>
    <scope>NUCLEOTIDE SEQUENCE [LARGE SCALE GENOMIC DNA]</scope>
    <source>
        <strain evidence="2 3">LMa1</strain>
    </source>
</reference>
<evidence type="ECO:0000313" key="3">
    <source>
        <dbReference type="Proteomes" id="UP000078532"/>
    </source>
</evidence>
<name>A0A1B7LAD7_9FIRM</name>
<dbReference type="Pfam" id="PF09579">
    <property type="entry name" value="Spore_YtfJ"/>
    <property type="match status" value="1"/>
</dbReference>
<dbReference type="EMBL" id="LYVF01000204">
    <property type="protein sequence ID" value="OAT79289.1"/>
    <property type="molecule type" value="Genomic_DNA"/>
</dbReference>
<dbReference type="Proteomes" id="UP000078532">
    <property type="component" value="Unassembled WGS sequence"/>
</dbReference>